<proteinExistence type="predicted"/>
<reference evidence="2 3" key="1">
    <citation type="submission" date="2021-06" db="EMBL/GenBank/DDBJ databases">
        <title>Caerostris extrusa draft genome.</title>
        <authorList>
            <person name="Kono N."/>
            <person name="Arakawa K."/>
        </authorList>
    </citation>
    <scope>NUCLEOTIDE SEQUENCE [LARGE SCALE GENOMIC DNA]</scope>
</reference>
<evidence type="ECO:0000313" key="3">
    <source>
        <dbReference type="Proteomes" id="UP001054945"/>
    </source>
</evidence>
<gene>
    <name evidence="2" type="ORF">CEXT_628901</name>
</gene>
<feature type="compositionally biased region" description="Polar residues" evidence="1">
    <location>
        <begin position="25"/>
        <end position="40"/>
    </location>
</feature>
<evidence type="ECO:0000313" key="2">
    <source>
        <dbReference type="EMBL" id="GIX82119.1"/>
    </source>
</evidence>
<dbReference type="Proteomes" id="UP001054945">
    <property type="component" value="Unassembled WGS sequence"/>
</dbReference>
<name>A0AAV4NBA9_CAEEX</name>
<dbReference type="EMBL" id="BPLR01020749">
    <property type="protein sequence ID" value="GIX82119.1"/>
    <property type="molecule type" value="Genomic_DNA"/>
</dbReference>
<organism evidence="2 3">
    <name type="scientific">Caerostris extrusa</name>
    <name type="common">Bark spider</name>
    <name type="synonym">Caerostris bankana</name>
    <dbReference type="NCBI Taxonomy" id="172846"/>
    <lineage>
        <taxon>Eukaryota</taxon>
        <taxon>Metazoa</taxon>
        <taxon>Ecdysozoa</taxon>
        <taxon>Arthropoda</taxon>
        <taxon>Chelicerata</taxon>
        <taxon>Arachnida</taxon>
        <taxon>Araneae</taxon>
        <taxon>Araneomorphae</taxon>
        <taxon>Entelegynae</taxon>
        <taxon>Araneoidea</taxon>
        <taxon>Araneidae</taxon>
        <taxon>Caerostris</taxon>
    </lineage>
</organism>
<accession>A0AAV4NBA9</accession>
<sequence length="72" mass="8316">MNTLLHHQSEMRVQLHPKELPDVSNDLSPTPTPGNYSSYRLSPQMEENHLFENYCSNPISSRLLQQNAARDH</sequence>
<keyword evidence="3" id="KW-1185">Reference proteome</keyword>
<feature type="region of interest" description="Disordered" evidence="1">
    <location>
        <begin position="19"/>
        <end position="40"/>
    </location>
</feature>
<dbReference type="AlphaFoldDB" id="A0AAV4NBA9"/>
<comment type="caution">
    <text evidence="2">The sequence shown here is derived from an EMBL/GenBank/DDBJ whole genome shotgun (WGS) entry which is preliminary data.</text>
</comment>
<protein>
    <submittedName>
        <fullName evidence="2">Uncharacterized protein</fullName>
    </submittedName>
</protein>
<evidence type="ECO:0000256" key="1">
    <source>
        <dbReference type="SAM" id="MobiDB-lite"/>
    </source>
</evidence>